<comment type="caution">
    <text evidence="1">The sequence shown here is derived from an EMBL/GenBank/DDBJ whole genome shotgun (WGS) entry which is preliminary data.</text>
</comment>
<dbReference type="Proteomes" id="UP000789405">
    <property type="component" value="Unassembled WGS sequence"/>
</dbReference>
<accession>A0A9N8ZI44</accession>
<reference evidence="1" key="1">
    <citation type="submission" date="2021-06" db="EMBL/GenBank/DDBJ databases">
        <authorList>
            <person name="Kallberg Y."/>
            <person name="Tangrot J."/>
            <person name="Rosling A."/>
        </authorList>
    </citation>
    <scope>NUCLEOTIDE SEQUENCE</scope>
    <source>
        <strain evidence="1">MA453B</strain>
    </source>
</reference>
<protein>
    <submittedName>
        <fullName evidence="1">19742_t:CDS:1</fullName>
    </submittedName>
</protein>
<name>A0A9N8ZI44_9GLOM</name>
<dbReference type="AlphaFoldDB" id="A0A9N8ZI44"/>
<organism evidence="1 2">
    <name type="scientific">Dentiscutata erythropus</name>
    <dbReference type="NCBI Taxonomy" id="1348616"/>
    <lineage>
        <taxon>Eukaryota</taxon>
        <taxon>Fungi</taxon>
        <taxon>Fungi incertae sedis</taxon>
        <taxon>Mucoromycota</taxon>
        <taxon>Glomeromycotina</taxon>
        <taxon>Glomeromycetes</taxon>
        <taxon>Diversisporales</taxon>
        <taxon>Gigasporaceae</taxon>
        <taxon>Dentiscutata</taxon>
    </lineage>
</organism>
<keyword evidence="2" id="KW-1185">Reference proteome</keyword>
<evidence type="ECO:0000313" key="2">
    <source>
        <dbReference type="Proteomes" id="UP000789405"/>
    </source>
</evidence>
<gene>
    <name evidence="1" type="ORF">DERYTH_LOCUS2682</name>
</gene>
<sequence>MYEHKLGHCYEFGNFANEKKNFSLKKLAFERYMKSVEGVGTANDRVKAFRWWWYVKPTNDDKLRKLNRCQYEFVNAE</sequence>
<dbReference type="EMBL" id="CAJVPY010000877">
    <property type="protein sequence ID" value="CAG8496561.1"/>
    <property type="molecule type" value="Genomic_DNA"/>
</dbReference>
<proteinExistence type="predicted"/>
<evidence type="ECO:0000313" key="1">
    <source>
        <dbReference type="EMBL" id="CAG8496561.1"/>
    </source>
</evidence>